<name>A0ABS3AV92_9BACT</name>
<keyword evidence="5" id="KW-0732">Signal</keyword>
<feature type="repeat" description="TPR" evidence="3">
    <location>
        <begin position="64"/>
        <end position="97"/>
    </location>
</feature>
<dbReference type="SUPFAM" id="SSF48452">
    <property type="entry name" value="TPR-like"/>
    <property type="match status" value="1"/>
</dbReference>
<accession>A0ABS3AV92</accession>
<organism evidence="6 7">
    <name type="scientific">Desulfotalea psychrophila</name>
    <dbReference type="NCBI Taxonomy" id="84980"/>
    <lineage>
        <taxon>Bacteria</taxon>
        <taxon>Pseudomonadati</taxon>
        <taxon>Thermodesulfobacteriota</taxon>
        <taxon>Desulfobulbia</taxon>
        <taxon>Desulfobulbales</taxon>
        <taxon>Desulfocapsaceae</taxon>
        <taxon>Desulfotalea</taxon>
    </lineage>
</organism>
<feature type="chain" id="PRO_5047250873" evidence="5">
    <location>
        <begin position="27"/>
        <end position="251"/>
    </location>
</feature>
<sequence>MRSFYQSLMGLCCCLLLVFCSQNAWADEQAQQTRFQDAVSAYNKGEYRQAIEGFEALATQGISPALLYNLGNSYAQAGQVGRAILNYERALRLAPGDSDIRGNLERVRKENGLFQEEQSLGQRFVTLLALNQWIAVAAVAFVVFAGVLLLPFSYGLKRSSRHGIAVTLLFVMATACSGAIGQYRHWHDGVVVAADARLRVSPFDSASSIGTIQEGRLLHPGKKHNNYVLVVDEAGRSGWLVADAFESIANF</sequence>
<dbReference type="SMART" id="SM00028">
    <property type="entry name" value="TPR"/>
    <property type="match status" value="1"/>
</dbReference>
<protein>
    <submittedName>
        <fullName evidence="6">Tetratricopeptide repeat protein</fullName>
    </submittedName>
</protein>
<feature type="transmembrane region" description="Helical" evidence="4">
    <location>
        <begin position="164"/>
        <end position="183"/>
    </location>
</feature>
<dbReference type="InterPro" id="IPR011990">
    <property type="entry name" value="TPR-like_helical_dom_sf"/>
</dbReference>
<gene>
    <name evidence="6" type="ORF">JYU06_03455</name>
</gene>
<dbReference type="PROSITE" id="PS50005">
    <property type="entry name" value="TPR"/>
    <property type="match status" value="1"/>
</dbReference>
<keyword evidence="4" id="KW-1133">Transmembrane helix</keyword>
<evidence type="ECO:0000256" key="1">
    <source>
        <dbReference type="ARBA" id="ARBA00022737"/>
    </source>
</evidence>
<dbReference type="Proteomes" id="UP000717534">
    <property type="component" value="Unassembled WGS sequence"/>
</dbReference>
<dbReference type="InterPro" id="IPR013105">
    <property type="entry name" value="TPR_2"/>
</dbReference>
<keyword evidence="4" id="KW-0812">Transmembrane</keyword>
<dbReference type="InterPro" id="IPR019734">
    <property type="entry name" value="TPR_rpt"/>
</dbReference>
<keyword evidence="2 3" id="KW-0802">TPR repeat</keyword>
<evidence type="ECO:0000313" key="7">
    <source>
        <dbReference type="Proteomes" id="UP000717534"/>
    </source>
</evidence>
<dbReference type="Gene3D" id="1.25.40.10">
    <property type="entry name" value="Tetratricopeptide repeat domain"/>
    <property type="match status" value="1"/>
</dbReference>
<dbReference type="EMBL" id="JAFITO010000024">
    <property type="protein sequence ID" value="MBN4068562.1"/>
    <property type="molecule type" value="Genomic_DNA"/>
</dbReference>
<reference evidence="6 7" key="1">
    <citation type="submission" date="2021-02" db="EMBL/GenBank/DDBJ databases">
        <title>Activity-based single-cell genomes from oceanic crustal fluid captures similar information to metagenomic and metatranscriptomic surveys with orders of magnitude less sampling.</title>
        <authorList>
            <person name="D'Angelo T.S."/>
            <person name="Orcutt B.N."/>
        </authorList>
    </citation>
    <scope>NUCLEOTIDE SEQUENCE [LARGE SCALE GENOMIC DNA]</scope>
    <source>
        <strain evidence="6">AH-315-G02</strain>
    </source>
</reference>
<dbReference type="PROSITE" id="PS50293">
    <property type="entry name" value="TPR_REGION"/>
    <property type="match status" value="1"/>
</dbReference>
<dbReference type="Pfam" id="PF07719">
    <property type="entry name" value="TPR_2"/>
    <property type="match status" value="1"/>
</dbReference>
<keyword evidence="1" id="KW-0677">Repeat</keyword>
<keyword evidence="7" id="KW-1185">Reference proteome</keyword>
<comment type="caution">
    <text evidence="6">The sequence shown here is derived from an EMBL/GenBank/DDBJ whole genome shotgun (WGS) entry which is preliminary data.</text>
</comment>
<evidence type="ECO:0000256" key="5">
    <source>
        <dbReference type="SAM" id="SignalP"/>
    </source>
</evidence>
<feature type="transmembrane region" description="Helical" evidence="4">
    <location>
        <begin position="133"/>
        <end position="152"/>
    </location>
</feature>
<feature type="signal peptide" evidence="5">
    <location>
        <begin position="1"/>
        <end position="26"/>
    </location>
</feature>
<evidence type="ECO:0000256" key="2">
    <source>
        <dbReference type="ARBA" id="ARBA00022803"/>
    </source>
</evidence>
<proteinExistence type="predicted"/>
<keyword evidence="4" id="KW-0472">Membrane</keyword>
<evidence type="ECO:0000313" key="6">
    <source>
        <dbReference type="EMBL" id="MBN4068562.1"/>
    </source>
</evidence>
<evidence type="ECO:0000256" key="4">
    <source>
        <dbReference type="SAM" id="Phobius"/>
    </source>
</evidence>
<evidence type="ECO:0000256" key="3">
    <source>
        <dbReference type="PROSITE-ProRule" id="PRU00339"/>
    </source>
</evidence>